<sequence length="51" mass="5767">MEQVLEFPLCPEFEKIAAGADAIVLVVLAEKADTLKEAREKFVEAIEKNRY</sequence>
<reference evidence="1 2" key="1">
    <citation type="submission" date="2024-08" db="EMBL/GenBank/DDBJ databases">
        <title>Clostridium lapicellarii sp. nov., and Clostridium renhuaiense sp. nov., two species isolated from the mud in a fermentation cellar used for producing sauce-flavour Chinese liquors.</title>
        <authorList>
            <person name="Yang F."/>
            <person name="Wang H."/>
            <person name="Chen L.Q."/>
            <person name="Zhou N."/>
            <person name="Lu J.J."/>
            <person name="Pu X.X."/>
            <person name="Wan B."/>
            <person name="Wang L."/>
            <person name="Liu S.J."/>
        </authorList>
    </citation>
    <scope>NUCLEOTIDE SEQUENCE [LARGE SCALE GENOMIC DNA]</scope>
    <source>
        <strain evidence="1 2">MT-5</strain>
    </source>
</reference>
<accession>A0ABV4BS00</accession>
<comment type="caution">
    <text evidence="1">The sequence shown here is derived from an EMBL/GenBank/DDBJ whole genome shotgun (WGS) entry which is preliminary data.</text>
</comment>
<organism evidence="1 2">
    <name type="scientific">Clostridium moutaii</name>
    <dbReference type="NCBI Taxonomy" id="3240932"/>
    <lineage>
        <taxon>Bacteria</taxon>
        <taxon>Bacillati</taxon>
        <taxon>Bacillota</taxon>
        <taxon>Clostridia</taxon>
        <taxon>Eubacteriales</taxon>
        <taxon>Clostridiaceae</taxon>
        <taxon>Clostridium</taxon>
    </lineage>
</organism>
<dbReference type="RefSeq" id="WP_369704395.1">
    <property type="nucleotide sequence ID" value="NZ_JBGEWD010000008.1"/>
</dbReference>
<evidence type="ECO:0000313" key="1">
    <source>
        <dbReference type="EMBL" id="MEY8000506.1"/>
    </source>
</evidence>
<dbReference type="EMBL" id="JBGEWD010000008">
    <property type="protein sequence ID" value="MEY8000506.1"/>
    <property type="molecule type" value="Genomic_DNA"/>
</dbReference>
<name>A0ABV4BS00_9CLOT</name>
<proteinExistence type="predicted"/>
<protein>
    <submittedName>
        <fullName evidence="1">Uncharacterized protein</fullName>
    </submittedName>
</protein>
<keyword evidence="2" id="KW-1185">Reference proteome</keyword>
<evidence type="ECO:0000313" key="2">
    <source>
        <dbReference type="Proteomes" id="UP001564657"/>
    </source>
</evidence>
<gene>
    <name evidence="1" type="ORF">AB8U03_09925</name>
</gene>
<dbReference type="Proteomes" id="UP001564657">
    <property type="component" value="Unassembled WGS sequence"/>
</dbReference>